<evidence type="ECO:0000256" key="5">
    <source>
        <dbReference type="ARBA" id="ARBA00023136"/>
    </source>
</evidence>
<evidence type="ECO:0000313" key="8">
    <source>
        <dbReference type="EMBL" id="GAA4285108.1"/>
    </source>
</evidence>
<comment type="similarity">
    <text evidence="2">Belongs to the GtrA family.</text>
</comment>
<protein>
    <recommendedName>
        <fullName evidence="7">GtrA/DPMS transmembrane domain-containing protein</fullName>
    </recommendedName>
</protein>
<dbReference type="PANTHER" id="PTHR38459">
    <property type="entry name" value="PROPHAGE BACTOPRENOL-LINKED GLUCOSE TRANSLOCASE HOMOLOG"/>
    <property type="match status" value="1"/>
</dbReference>
<feature type="transmembrane region" description="Helical" evidence="6">
    <location>
        <begin position="77"/>
        <end position="99"/>
    </location>
</feature>
<dbReference type="InterPro" id="IPR007267">
    <property type="entry name" value="GtrA_DPMS_TM"/>
</dbReference>
<comment type="subcellular location">
    <subcellularLocation>
        <location evidence="1">Membrane</location>
        <topology evidence="1">Multi-pass membrane protein</topology>
    </subcellularLocation>
</comment>
<dbReference type="PANTHER" id="PTHR38459:SF1">
    <property type="entry name" value="PROPHAGE BACTOPRENOL-LINKED GLUCOSE TRANSLOCASE HOMOLOG"/>
    <property type="match status" value="1"/>
</dbReference>
<comment type="caution">
    <text evidence="8">The sequence shown here is derived from an EMBL/GenBank/DDBJ whole genome shotgun (WGS) entry which is preliminary data.</text>
</comment>
<gene>
    <name evidence="8" type="ORF">GCM10022261_26390</name>
</gene>
<feature type="transmembrane region" description="Helical" evidence="6">
    <location>
        <begin position="111"/>
        <end position="132"/>
    </location>
</feature>
<evidence type="ECO:0000259" key="7">
    <source>
        <dbReference type="Pfam" id="PF04138"/>
    </source>
</evidence>
<accession>A0ABP8EM89</accession>
<evidence type="ECO:0000256" key="6">
    <source>
        <dbReference type="SAM" id="Phobius"/>
    </source>
</evidence>
<sequence>MGVRKEAVRVAKFSAVGTVAFIVDFLLFNLLRLEVVGIGPLWAKVISVTVATTVSWLGSRYWTFRDGRNQSAGKEALWFFLVNAGGLLIAMGCLWFSHYVLGFRSALADNISANVIGVGLGNIFRYFMYRLVIYRVTPRRPPQRREIINLGG</sequence>
<keyword evidence="9" id="KW-1185">Reference proteome</keyword>
<keyword evidence="5 6" id="KW-0472">Membrane</keyword>
<keyword evidence="3 6" id="KW-0812">Transmembrane</keyword>
<evidence type="ECO:0000256" key="2">
    <source>
        <dbReference type="ARBA" id="ARBA00009399"/>
    </source>
</evidence>
<feature type="domain" description="GtrA/DPMS transmembrane" evidence="7">
    <location>
        <begin position="12"/>
        <end position="133"/>
    </location>
</feature>
<name>A0ABP8EM89_9MICO</name>
<feature type="transmembrane region" description="Helical" evidence="6">
    <location>
        <begin position="12"/>
        <end position="31"/>
    </location>
</feature>
<dbReference type="Pfam" id="PF04138">
    <property type="entry name" value="GtrA_DPMS_TM"/>
    <property type="match status" value="1"/>
</dbReference>
<dbReference type="InterPro" id="IPR051401">
    <property type="entry name" value="GtrA_CellWall_Glycosyl"/>
</dbReference>
<dbReference type="RefSeq" id="WP_236865893.1">
    <property type="nucleotide sequence ID" value="NZ_BAABAZ010000008.1"/>
</dbReference>
<evidence type="ECO:0000256" key="3">
    <source>
        <dbReference type="ARBA" id="ARBA00022692"/>
    </source>
</evidence>
<keyword evidence="4 6" id="KW-1133">Transmembrane helix</keyword>
<proteinExistence type="inferred from homology"/>
<evidence type="ECO:0000256" key="4">
    <source>
        <dbReference type="ARBA" id="ARBA00022989"/>
    </source>
</evidence>
<feature type="transmembrane region" description="Helical" evidence="6">
    <location>
        <begin position="37"/>
        <end position="57"/>
    </location>
</feature>
<evidence type="ECO:0000313" key="9">
    <source>
        <dbReference type="Proteomes" id="UP001501586"/>
    </source>
</evidence>
<dbReference type="Proteomes" id="UP001501586">
    <property type="component" value="Unassembled WGS sequence"/>
</dbReference>
<evidence type="ECO:0000256" key="1">
    <source>
        <dbReference type="ARBA" id="ARBA00004141"/>
    </source>
</evidence>
<reference evidence="9" key="1">
    <citation type="journal article" date="2019" name="Int. J. Syst. Evol. Microbiol.">
        <title>The Global Catalogue of Microorganisms (GCM) 10K type strain sequencing project: providing services to taxonomists for standard genome sequencing and annotation.</title>
        <authorList>
            <consortium name="The Broad Institute Genomics Platform"/>
            <consortium name="The Broad Institute Genome Sequencing Center for Infectious Disease"/>
            <person name="Wu L."/>
            <person name="Ma J."/>
        </authorList>
    </citation>
    <scope>NUCLEOTIDE SEQUENCE [LARGE SCALE GENOMIC DNA]</scope>
    <source>
        <strain evidence="9">JCM 17458</strain>
    </source>
</reference>
<organism evidence="8 9">
    <name type="scientific">Brevibacterium daeguense</name>
    <dbReference type="NCBI Taxonomy" id="909936"/>
    <lineage>
        <taxon>Bacteria</taxon>
        <taxon>Bacillati</taxon>
        <taxon>Actinomycetota</taxon>
        <taxon>Actinomycetes</taxon>
        <taxon>Micrococcales</taxon>
        <taxon>Brevibacteriaceae</taxon>
        <taxon>Brevibacterium</taxon>
    </lineage>
</organism>
<dbReference type="EMBL" id="BAABAZ010000008">
    <property type="protein sequence ID" value="GAA4285108.1"/>
    <property type="molecule type" value="Genomic_DNA"/>
</dbReference>